<dbReference type="AlphaFoldDB" id="A0A4P9VKL1"/>
<reference evidence="2 3" key="1">
    <citation type="submission" date="2017-04" db="EMBL/GenBank/DDBJ databases">
        <title>Draft genome sequence of Zooshikella ganghwensis VG4 isolated from Red Sea sediments.</title>
        <authorList>
            <person name="Rehman Z."/>
            <person name="Alam I."/>
            <person name="Kamau A."/>
            <person name="Bajic V."/>
            <person name="Leiknes T."/>
        </authorList>
    </citation>
    <scope>NUCLEOTIDE SEQUENCE [LARGE SCALE GENOMIC DNA]</scope>
    <source>
        <strain evidence="2 3">VG4</strain>
    </source>
</reference>
<dbReference type="NCBIfam" id="NF002543">
    <property type="entry name" value="PRK02101.1-4"/>
    <property type="match status" value="1"/>
</dbReference>
<accession>A0A4P9VKL1</accession>
<dbReference type="GO" id="GO:0033194">
    <property type="term" value="P:response to hydroperoxide"/>
    <property type="evidence" value="ECO:0007669"/>
    <property type="project" value="TreeGrafter"/>
</dbReference>
<gene>
    <name evidence="2" type="ORF">B9G39_05305</name>
</gene>
<dbReference type="PANTHER" id="PTHR30283">
    <property type="entry name" value="PEROXIDE STRESS RESPONSE PROTEIN YAAA"/>
    <property type="match status" value="1"/>
</dbReference>
<dbReference type="EMBL" id="NDXW01000001">
    <property type="protein sequence ID" value="RDH42914.1"/>
    <property type="molecule type" value="Genomic_DNA"/>
</dbReference>
<protein>
    <recommendedName>
        <fullName evidence="1">UPF0246 protein B9G39_05305</fullName>
    </recommendedName>
</protein>
<comment type="caution">
    <text evidence="2">The sequence shown here is derived from an EMBL/GenBank/DDBJ whole genome shotgun (WGS) entry which is preliminary data.</text>
</comment>
<dbReference type="NCBIfam" id="NF002541">
    <property type="entry name" value="PRK02101.1-1"/>
    <property type="match status" value="1"/>
</dbReference>
<name>A0A4P9VKL1_9GAMM</name>
<evidence type="ECO:0000313" key="2">
    <source>
        <dbReference type="EMBL" id="RDH42914.1"/>
    </source>
</evidence>
<dbReference type="Proteomes" id="UP000257039">
    <property type="component" value="Unassembled WGS sequence"/>
</dbReference>
<comment type="similarity">
    <text evidence="1">Belongs to the UPF0246 family.</text>
</comment>
<organism evidence="2 3">
    <name type="scientific">Zooshikella ganghwensis</name>
    <dbReference type="NCBI Taxonomy" id="202772"/>
    <lineage>
        <taxon>Bacteria</taxon>
        <taxon>Pseudomonadati</taxon>
        <taxon>Pseudomonadota</taxon>
        <taxon>Gammaproteobacteria</taxon>
        <taxon>Oceanospirillales</taxon>
        <taxon>Zooshikellaceae</taxon>
        <taxon>Zooshikella</taxon>
    </lineage>
</organism>
<dbReference type="GO" id="GO:0005829">
    <property type="term" value="C:cytosol"/>
    <property type="evidence" value="ECO:0007669"/>
    <property type="project" value="TreeGrafter"/>
</dbReference>
<dbReference type="InterPro" id="IPR005583">
    <property type="entry name" value="YaaA"/>
</dbReference>
<dbReference type="PANTHER" id="PTHR30283:SF4">
    <property type="entry name" value="PEROXIDE STRESS RESISTANCE PROTEIN YAAA"/>
    <property type="match status" value="1"/>
</dbReference>
<evidence type="ECO:0000256" key="1">
    <source>
        <dbReference type="HAMAP-Rule" id="MF_00652"/>
    </source>
</evidence>
<dbReference type="Pfam" id="PF03883">
    <property type="entry name" value="H2O2_YaaD"/>
    <property type="match status" value="1"/>
</dbReference>
<dbReference type="HAMAP" id="MF_00652">
    <property type="entry name" value="UPF0246"/>
    <property type="match status" value="1"/>
</dbReference>
<dbReference type="NCBIfam" id="NF002542">
    <property type="entry name" value="PRK02101.1-3"/>
    <property type="match status" value="1"/>
</dbReference>
<evidence type="ECO:0000313" key="3">
    <source>
        <dbReference type="Proteomes" id="UP000257039"/>
    </source>
</evidence>
<keyword evidence="3" id="KW-1185">Reference proteome</keyword>
<dbReference type="RefSeq" id="WP_094786340.1">
    <property type="nucleotide sequence ID" value="NZ_NDXW01000001.1"/>
</dbReference>
<proteinExistence type="inferred from homology"/>
<sequence>MLMLISPAKTLDFASPILSNLAVLQPQYTQQAAQLIEILRQFSVSDISQLMKLSDKLASLNVARYASWQAKHTKENSRPAIYAFKGDVYTGLDIDAFSQEDLQFANTHLGILSGLYGLLQPLTLIQPYRLEMGTKLLNPKGKSLYDFWQSTITTHVRQQLDQQGDNILINLASNEYFSAIDKKSLNANIITPSFKDYKNGTYKIISMYAKKARGMMARYIIQNKITHPADIKQFNEAGYQFNEQLSTNDNWVFTRKINNG</sequence>